<feature type="binding site" evidence="1">
    <location>
        <position position="168"/>
    </location>
    <ligand>
        <name>Zn(2+)</name>
        <dbReference type="ChEBI" id="CHEBI:29105"/>
    </ligand>
</feature>
<reference evidence="2" key="1">
    <citation type="journal article" date="2020" name="Fungal Divers.">
        <title>Resolving the Mortierellaceae phylogeny through synthesis of multi-gene phylogenetics and phylogenomics.</title>
        <authorList>
            <person name="Vandepol N."/>
            <person name="Liber J."/>
            <person name="Desiro A."/>
            <person name="Na H."/>
            <person name="Kennedy M."/>
            <person name="Barry K."/>
            <person name="Grigoriev I.V."/>
            <person name="Miller A.N."/>
            <person name="O'Donnell K."/>
            <person name="Stajich J.E."/>
            <person name="Bonito G."/>
        </authorList>
    </citation>
    <scope>NUCLEOTIDE SEQUENCE</scope>
    <source>
        <strain evidence="2">MES-2147</strain>
    </source>
</reference>
<organism evidence="2 3">
    <name type="scientific">Modicella reniformis</name>
    <dbReference type="NCBI Taxonomy" id="1440133"/>
    <lineage>
        <taxon>Eukaryota</taxon>
        <taxon>Fungi</taxon>
        <taxon>Fungi incertae sedis</taxon>
        <taxon>Mucoromycota</taxon>
        <taxon>Mortierellomycotina</taxon>
        <taxon>Mortierellomycetes</taxon>
        <taxon>Mortierellales</taxon>
        <taxon>Mortierellaceae</taxon>
        <taxon>Modicella</taxon>
    </lineage>
</organism>
<dbReference type="Pfam" id="PF03637">
    <property type="entry name" value="Mob1_phocein"/>
    <property type="match status" value="1"/>
</dbReference>
<protein>
    <submittedName>
        <fullName evidence="2">Maintenance of ploidy protein mob2</fullName>
    </submittedName>
</protein>
<dbReference type="AlphaFoldDB" id="A0A9P6LRZ8"/>
<dbReference type="OrthoDB" id="8170117at2759"/>
<feature type="binding site" evidence="1">
    <location>
        <position position="83"/>
    </location>
    <ligand>
        <name>Zn(2+)</name>
        <dbReference type="ChEBI" id="CHEBI:29105"/>
    </ligand>
</feature>
<dbReference type="InterPro" id="IPR036703">
    <property type="entry name" value="MOB_kinase_act_sf"/>
</dbReference>
<evidence type="ECO:0000313" key="2">
    <source>
        <dbReference type="EMBL" id="KAF9927116.1"/>
    </source>
</evidence>
<dbReference type="Gene3D" id="1.20.140.30">
    <property type="entry name" value="MOB kinase activator"/>
    <property type="match status" value="1"/>
</dbReference>
<gene>
    <name evidence="2" type="primary">MOB2_1</name>
    <name evidence="2" type="ORF">BGZ65_006929</name>
</gene>
<keyword evidence="1" id="KW-0479">Metal-binding</keyword>
<dbReference type="SMART" id="SM01388">
    <property type="entry name" value="Mob1_phocein"/>
    <property type="match status" value="1"/>
</dbReference>
<accession>A0A9P6LRZ8</accession>
<sequence>MTCYALICDSSKFGSKTKPKRSTSSVRPLFLSPPYCNNSIVKGNFKTIVQLPKYVDLNEWLAVNAFDFYNYINMFYGSISDFCNARDCPNMSAGSGFEYLWMDGQKKTSKVPAPQYIDFVMSWIQTLITDENTFPTKDGREFPPTFQQTVRAIFKQLIRVFAHVYHSHYDKILSLCQEGHFNSLFAHFVSFGREFDLLDKKDIVPLQELIDIMDSNGILC</sequence>
<dbReference type="SUPFAM" id="SSF101152">
    <property type="entry name" value="Mob1/phocein"/>
    <property type="match status" value="1"/>
</dbReference>
<dbReference type="Proteomes" id="UP000749646">
    <property type="component" value="Unassembled WGS sequence"/>
</dbReference>
<feature type="binding site" evidence="1">
    <location>
        <position position="163"/>
    </location>
    <ligand>
        <name>Zn(2+)</name>
        <dbReference type="ChEBI" id="CHEBI:29105"/>
    </ligand>
</feature>
<comment type="caution">
    <text evidence="2">The sequence shown here is derived from an EMBL/GenBank/DDBJ whole genome shotgun (WGS) entry which is preliminary data.</text>
</comment>
<proteinExistence type="predicted"/>
<keyword evidence="1" id="KW-0862">Zinc</keyword>
<name>A0A9P6LRZ8_9FUNG</name>
<evidence type="ECO:0000313" key="3">
    <source>
        <dbReference type="Proteomes" id="UP000749646"/>
    </source>
</evidence>
<dbReference type="InterPro" id="IPR005301">
    <property type="entry name" value="MOB_kinase_act_fam"/>
</dbReference>
<dbReference type="EMBL" id="JAAAHW010010353">
    <property type="protein sequence ID" value="KAF9927116.1"/>
    <property type="molecule type" value="Genomic_DNA"/>
</dbReference>
<evidence type="ECO:0000256" key="1">
    <source>
        <dbReference type="PIRSR" id="PIRSR605301-1"/>
    </source>
</evidence>
<feature type="binding site" evidence="1">
    <location>
        <position position="88"/>
    </location>
    <ligand>
        <name>Zn(2+)</name>
        <dbReference type="ChEBI" id="CHEBI:29105"/>
    </ligand>
</feature>
<dbReference type="PANTHER" id="PTHR22599">
    <property type="entry name" value="MPS ONE BINDER KINASE ACTIVATOR-LIKE MOB"/>
    <property type="match status" value="1"/>
</dbReference>
<keyword evidence="3" id="KW-1185">Reference proteome</keyword>